<proteinExistence type="predicted"/>
<feature type="region of interest" description="Disordered" evidence="1">
    <location>
        <begin position="1"/>
        <end position="67"/>
    </location>
</feature>
<dbReference type="EnsemblPlants" id="TuG1812S0000480100.01.T01">
    <property type="protein sequence ID" value="TuG1812S0000480100.01.T01.s_cds33784"/>
    <property type="gene ID" value="TuG1812S0000480100.01"/>
</dbReference>
<keyword evidence="3" id="KW-1185">Reference proteome</keyword>
<evidence type="ECO:0000313" key="2">
    <source>
        <dbReference type="EnsemblPlants" id="TuG1812S0000480100.01.T01.s_cds33784"/>
    </source>
</evidence>
<dbReference type="Proteomes" id="UP000015106">
    <property type="component" value="Unassembled WGS sequence"/>
</dbReference>
<reference evidence="3" key="1">
    <citation type="journal article" date="2013" name="Nature">
        <title>Draft genome of the wheat A-genome progenitor Triticum urartu.</title>
        <authorList>
            <person name="Ling H.Q."/>
            <person name="Zhao S."/>
            <person name="Liu D."/>
            <person name="Wang J."/>
            <person name="Sun H."/>
            <person name="Zhang C."/>
            <person name="Fan H."/>
            <person name="Li D."/>
            <person name="Dong L."/>
            <person name="Tao Y."/>
            <person name="Gao C."/>
            <person name="Wu H."/>
            <person name="Li Y."/>
            <person name="Cui Y."/>
            <person name="Guo X."/>
            <person name="Zheng S."/>
            <person name="Wang B."/>
            <person name="Yu K."/>
            <person name="Liang Q."/>
            <person name="Yang W."/>
            <person name="Lou X."/>
            <person name="Chen J."/>
            <person name="Feng M."/>
            <person name="Jian J."/>
            <person name="Zhang X."/>
            <person name="Luo G."/>
            <person name="Jiang Y."/>
            <person name="Liu J."/>
            <person name="Wang Z."/>
            <person name="Sha Y."/>
            <person name="Zhang B."/>
            <person name="Wu H."/>
            <person name="Tang D."/>
            <person name="Shen Q."/>
            <person name="Xue P."/>
            <person name="Zou S."/>
            <person name="Wang X."/>
            <person name="Liu X."/>
            <person name="Wang F."/>
            <person name="Yang Y."/>
            <person name="An X."/>
            <person name="Dong Z."/>
            <person name="Zhang K."/>
            <person name="Zhang X."/>
            <person name="Luo M.C."/>
            <person name="Dvorak J."/>
            <person name="Tong Y."/>
            <person name="Wang J."/>
            <person name="Yang H."/>
            <person name="Li Z."/>
            <person name="Wang D."/>
            <person name="Zhang A."/>
            <person name="Wang J."/>
        </authorList>
    </citation>
    <scope>NUCLEOTIDE SEQUENCE</scope>
    <source>
        <strain evidence="3">cv. G1812</strain>
    </source>
</reference>
<dbReference type="AlphaFoldDB" id="A0A8R7VEV6"/>
<feature type="compositionally biased region" description="Polar residues" evidence="1">
    <location>
        <begin position="1"/>
        <end position="11"/>
    </location>
</feature>
<dbReference type="Gramene" id="TuG1812S0000480100.01.T01">
    <property type="protein sequence ID" value="TuG1812S0000480100.01.T01.s_cds33784"/>
    <property type="gene ID" value="TuG1812S0000480100.01"/>
</dbReference>
<evidence type="ECO:0000256" key="1">
    <source>
        <dbReference type="SAM" id="MobiDB-lite"/>
    </source>
</evidence>
<name>A0A8R7VEV6_TRIUA</name>
<evidence type="ECO:0000313" key="3">
    <source>
        <dbReference type="Proteomes" id="UP000015106"/>
    </source>
</evidence>
<protein>
    <submittedName>
        <fullName evidence="2">Uncharacterized protein</fullName>
    </submittedName>
</protein>
<sequence length="103" mass="11812">PSSATQATTLNLKRGEEEEEERSNGVRAPLQQLQQQQGEEASAQERPAQAADRKDPRQPRGAGRQDRLQLQKMILSQGKQHFLDQSKEYRRAWCFDVYRDCVG</sequence>
<feature type="compositionally biased region" description="Basic and acidic residues" evidence="1">
    <location>
        <begin position="51"/>
        <end position="67"/>
    </location>
</feature>
<accession>A0A8R7VEV6</accession>
<organism evidence="2 3">
    <name type="scientific">Triticum urartu</name>
    <name type="common">Red wild einkorn</name>
    <name type="synonym">Crithodium urartu</name>
    <dbReference type="NCBI Taxonomy" id="4572"/>
    <lineage>
        <taxon>Eukaryota</taxon>
        <taxon>Viridiplantae</taxon>
        <taxon>Streptophyta</taxon>
        <taxon>Embryophyta</taxon>
        <taxon>Tracheophyta</taxon>
        <taxon>Spermatophyta</taxon>
        <taxon>Magnoliopsida</taxon>
        <taxon>Liliopsida</taxon>
        <taxon>Poales</taxon>
        <taxon>Poaceae</taxon>
        <taxon>BOP clade</taxon>
        <taxon>Pooideae</taxon>
        <taxon>Triticodae</taxon>
        <taxon>Triticeae</taxon>
        <taxon>Triticinae</taxon>
        <taxon>Triticum</taxon>
    </lineage>
</organism>
<reference evidence="2" key="2">
    <citation type="submission" date="2022-06" db="UniProtKB">
        <authorList>
            <consortium name="EnsemblPlants"/>
        </authorList>
    </citation>
    <scope>IDENTIFICATION</scope>
</reference>